<dbReference type="InParanoid" id="A0A2P5BUE1"/>
<sequence>MLSGTRMTHSYLPHRLNLSTTLMMTKVVHCGDSFTIFTPHNIWDFLDVEKDIERVSTSSELWVDLPVIKNIEYHREDIEPGNTSNIDELLHQTRVMTMDDFVVDDDDFEDDTLEKYKDEKIDLCKEHTPTGFASSNSSSGDRLDLKGKSIREESHGIIVEKELRK</sequence>
<organism evidence="2 3">
    <name type="scientific">Trema orientale</name>
    <name type="common">Charcoal tree</name>
    <name type="synonym">Celtis orientalis</name>
    <dbReference type="NCBI Taxonomy" id="63057"/>
    <lineage>
        <taxon>Eukaryota</taxon>
        <taxon>Viridiplantae</taxon>
        <taxon>Streptophyta</taxon>
        <taxon>Embryophyta</taxon>
        <taxon>Tracheophyta</taxon>
        <taxon>Spermatophyta</taxon>
        <taxon>Magnoliopsida</taxon>
        <taxon>eudicotyledons</taxon>
        <taxon>Gunneridae</taxon>
        <taxon>Pentapetalae</taxon>
        <taxon>rosids</taxon>
        <taxon>fabids</taxon>
        <taxon>Rosales</taxon>
        <taxon>Cannabaceae</taxon>
        <taxon>Trema</taxon>
    </lineage>
</organism>
<proteinExistence type="predicted"/>
<protein>
    <submittedName>
        <fullName evidence="2">Uncharacterized protein</fullName>
    </submittedName>
</protein>
<dbReference type="Proteomes" id="UP000237000">
    <property type="component" value="Unassembled WGS sequence"/>
</dbReference>
<feature type="compositionally biased region" description="Polar residues" evidence="1">
    <location>
        <begin position="131"/>
        <end position="140"/>
    </location>
</feature>
<accession>A0A2P5BUE1</accession>
<evidence type="ECO:0000313" key="2">
    <source>
        <dbReference type="EMBL" id="PON52403.1"/>
    </source>
</evidence>
<reference evidence="3" key="1">
    <citation type="submission" date="2016-06" db="EMBL/GenBank/DDBJ databases">
        <title>Parallel loss of symbiosis genes in relatives of nitrogen-fixing non-legume Parasponia.</title>
        <authorList>
            <person name="Van Velzen R."/>
            <person name="Holmer R."/>
            <person name="Bu F."/>
            <person name="Rutten L."/>
            <person name="Van Zeijl A."/>
            <person name="Liu W."/>
            <person name="Santuari L."/>
            <person name="Cao Q."/>
            <person name="Sharma T."/>
            <person name="Shen D."/>
            <person name="Roswanjaya Y."/>
            <person name="Wardhani T."/>
            <person name="Kalhor M.S."/>
            <person name="Jansen J."/>
            <person name="Van den Hoogen J."/>
            <person name="Gungor B."/>
            <person name="Hartog M."/>
            <person name="Hontelez J."/>
            <person name="Verver J."/>
            <person name="Yang W.-C."/>
            <person name="Schijlen E."/>
            <person name="Repin R."/>
            <person name="Schilthuizen M."/>
            <person name="Schranz E."/>
            <person name="Heidstra R."/>
            <person name="Miyata K."/>
            <person name="Fedorova E."/>
            <person name="Kohlen W."/>
            <person name="Bisseling T."/>
            <person name="Smit S."/>
            <person name="Geurts R."/>
        </authorList>
    </citation>
    <scope>NUCLEOTIDE SEQUENCE [LARGE SCALE GENOMIC DNA]</scope>
    <source>
        <strain evidence="3">cv. RG33-2</strain>
    </source>
</reference>
<dbReference type="EMBL" id="JXTC01000459">
    <property type="protein sequence ID" value="PON52403.1"/>
    <property type="molecule type" value="Genomic_DNA"/>
</dbReference>
<comment type="caution">
    <text evidence="2">The sequence shown here is derived from an EMBL/GenBank/DDBJ whole genome shotgun (WGS) entry which is preliminary data.</text>
</comment>
<dbReference type="OrthoDB" id="10467353at2759"/>
<name>A0A2P5BUE1_TREOI</name>
<gene>
    <name evidence="2" type="ORF">TorRG33x02_308440</name>
</gene>
<feature type="region of interest" description="Disordered" evidence="1">
    <location>
        <begin position="128"/>
        <end position="148"/>
    </location>
</feature>
<evidence type="ECO:0000256" key="1">
    <source>
        <dbReference type="SAM" id="MobiDB-lite"/>
    </source>
</evidence>
<dbReference type="AlphaFoldDB" id="A0A2P5BUE1"/>
<evidence type="ECO:0000313" key="3">
    <source>
        <dbReference type="Proteomes" id="UP000237000"/>
    </source>
</evidence>
<keyword evidence="3" id="KW-1185">Reference proteome</keyword>